<reference evidence="3" key="1">
    <citation type="journal article" date="2019" name="Int. J. Syst. Evol. Microbiol.">
        <title>The Global Catalogue of Microorganisms (GCM) 10K type strain sequencing project: providing services to taxonomists for standard genome sequencing and annotation.</title>
        <authorList>
            <consortium name="The Broad Institute Genomics Platform"/>
            <consortium name="The Broad Institute Genome Sequencing Center for Infectious Disease"/>
            <person name="Wu L."/>
            <person name="Ma J."/>
        </authorList>
    </citation>
    <scope>NUCLEOTIDE SEQUENCE [LARGE SCALE GENOMIC DNA]</scope>
    <source>
        <strain evidence="3">CGMCC 4.1542</strain>
    </source>
</reference>
<dbReference type="Proteomes" id="UP001595855">
    <property type="component" value="Unassembled WGS sequence"/>
</dbReference>
<evidence type="ECO:0000313" key="3">
    <source>
        <dbReference type="Proteomes" id="UP001595855"/>
    </source>
</evidence>
<evidence type="ECO:0000313" key="2">
    <source>
        <dbReference type="EMBL" id="MFC5014795.1"/>
    </source>
</evidence>
<evidence type="ECO:0000256" key="1">
    <source>
        <dbReference type="SAM" id="MobiDB-lite"/>
    </source>
</evidence>
<dbReference type="RefSeq" id="WP_271320988.1">
    <property type="nucleotide sequence ID" value="NZ_BAAATN010000001.1"/>
</dbReference>
<keyword evidence="3" id="KW-1185">Reference proteome</keyword>
<proteinExistence type="predicted"/>
<evidence type="ECO:0008006" key="4">
    <source>
        <dbReference type="Google" id="ProtNLM"/>
    </source>
</evidence>
<sequence length="141" mass="14938">MNRLEGGHMIPRTAARTRVPLLAAVLVALQFFAPSASFAFAHTSRDVVANAQPGVVLSGPASHEERVACHDSGRSGNAHGPARLRDRHRTASAPRPEPAERPLPHRNTSAAEAPAASGTEPGHRSRPPTDHSPAALQVFRC</sequence>
<feature type="compositionally biased region" description="Basic and acidic residues" evidence="1">
    <location>
        <begin position="62"/>
        <end position="73"/>
    </location>
</feature>
<accession>A0ABV9WSB1</accession>
<organism evidence="2 3">
    <name type="scientific">Streptomyces lienomycini</name>
    <dbReference type="NCBI Taxonomy" id="284035"/>
    <lineage>
        <taxon>Bacteria</taxon>
        <taxon>Bacillati</taxon>
        <taxon>Actinomycetota</taxon>
        <taxon>Actinomycetes</taxon>
        <taxon>Kitasatosporales</taxon>
        <taxon>Streptomycetaceae</taxon>
        <taxon>Streptomyces</taxon>
    </lineage>
</organism>
<name>A0ABV9WSB1_9ACTN</name>
<feature type="region of interest" description="Disordered" evidence="1">
    <location>
        <begin position="57"/>
        <end position="141"/>
    </location>
</feature>
<gene>
    <name evidence="2" type="ORF">ACFPRC_07870</name>
</gene>
<dbReference type="EMBL" id="JBHSJO010000001">
    <property type="protein sequence ID" value="MFC5014795.1"/>
    <property type="molecule type" value="Genomic_DNA"/>
</dbReference>
<protein>
    <recommendedName>
        <fullName evidence="4">Secreted protein</fullName>
    </recommendedName>
</protein>
<comment type="caution">
    <text evidence="2">The sequence shown here is derived from an EMBL/GenBank/DDBJ whole genome shotgun (WGS) entry which is preliminary data.</text>
</comment>